<gene>
    <name evidence="3" type="ORF">CYCCA115_LOCUS16596</name>
</gene>
<dbReference type="Gene3D" id="1.10.3460.10">
    <property type="entry name" value="Chlorophyll a/b binding protein domain"/>
    <property type="match status" value="1"/>
</dbReference>
<reference evidence="3" key="1">
    <citation type="submission" date="2023-08" db="EMBL/GenBank/DDBJ databases">
        <authorList>
            <person name="Audoor S."/>
            <person name="Bilcke G."/>
        </authorList>
    </citation>
    <scope>NUCLEOTIDE SEQUENCE</scope>
</reference>
<feature type="chain" id="PRO_5042125422" evidence="2">
    <location>
        <begin position="21"/>
        <end position="129"/>
    </location>
</feature>
<evidence type="ECO:0000256" key="1">
    <source>
        <dbReference type="SAM" id="Phobius"/>
    </source>
</evidence>
<keyword evidence="4" id="KW-1185">Reference proteome</keyword>
<keyword evidence="2" id="KW-0732">Signal</keyword>
<dbReference type="EMBL" id="CAKOGP040001936">
    <property type="protein sequence ID" value="CAJ1957200.1"/>
    <property type="molecule type" value="Genomic_DNA"/>
</dbReference>
<name>A0AAD2JJR4_9STRA</name>
<sequence length="129" mass="14127">MARRLLAFLLLAIFAASSNAFVQPRAAGSISQSTAAPPSVTALFERQWNFNEGQSPWGLKKNAEIWNGRVSQMAFVWVFLQELITGKGVVQGIQEGDFFFVANAGLFGVSLLALTVWLAIKGDNDYTKE</sequence>
<evidence type="ECO:0000256" key="2">
    <source>
        <dbReference type="SAM" id="SignalP"/>
    </source>
</evidence>
<keyword evidence="1" id="KW-0812">Transmembrane</keyword>
<keyword evidence="1" id="KW-1133">Transmembrane helix</keyword>
<keyword evidence="1" id="KW-0472">Membrane</keyword>
<comment type="caution">
    <text evidence="3">The sequence shown here is derived from an EMBL/GenBank/DDBJ whole genome shotgun (WGS) entry which is preliminary data.</text>
</comment>
<dbReference type="AlphaFoldDB" id="A0AAD2JJR4"/>
<evidence type="ECO:0000313" key="3">
    <source>
        <dbReference type="EMBL" id="CAJ1957200.1"/>
    </source>
</evidence>
<evidence type="ECO:0000313" key="4">
    <source>
        <dbReference type="Proteomes" id="UP001295423"/>
    </source>
</evidence>
<proteinExistence type="predicted"/>
<protein>
    <submittedName>
        <fullName evidence="3">Uncharacterized protein</fullName>
    </submittedName>
</protein>
<organism evidence="3 4">
    <name type="scientific">Cylindrotheca closterium</name>
    <dbReference type="NCBI Taxonomy" id="2856"/>
    <lineage>
        <taxon>Eukaryota</taxon>
        <taxon>Sar</taxon>
        <taxon>Stramenopiles</taxon>
        <taxon>Ochrophyta</taxon>
        <taxon>Bacillariophyta</taxon>
        <taxon>Bacillariophyceae</taxon>
        <taxon>Bacillariophycidae</taxon>
        <taxon>Bacillariales</taxon>
        <taxon>Bacillariaceae</taxon>
        <taxon>Cylindrotheca</taxon>
    </lineage>
</organism>
<accession>A0AAD2JJR4</accession>
<dbReference type="SUPFAM" id="SSF103511">
    <property type="entry name" value="Chlorophyll a-b binding protein"/>
    <property type="match status" value="1"/>
</dbReference>
<feature type="signal peptide" evidence="2">
    <location>
        <begin position="1"/>
        <end position="20"/>
    </location>
</feature>
<feature type="transmembrane region" description="Helical" evidence="1">
    <location>
        <begin position="98"/>
        <end position="120"/>
    </location>
</feature>
<dbReference type="Proteomes" id="UP001295423">
    <property type="component" value="Unassembled WGS sequence"/>
</dbReference>